<reference evidence="1" key="1">
    <citation type="journal article" date="2019" name="MBio">
        <title>Virus Genomes from Deep Sea Sediments Expand the Ocean Megavirome and Support Independent Origins of Viral Gigantism.</title>
        <authorList>
            <person name="Backstrom D."/>
            <person name="Yutin N."/>
            <person name="Jorgensen S.L."/>
            <person name="Dharamshi J."/>
            <person name="Homa F."/>
            <person name="Zaremba-Niedwiedzka K."/>
            <person name="Spang A."/>
            <person name="Wolf Y.I."/>
            <person name="Koonin E.V."/>
            <person name="Ettema T.J."/>
        </authorList>
    </citation>
    <scope>NUCLEOTIDE SEQUENCE</scope>
</reference>
<accession>A0A481YZB3</accession>
<dbReference type="EMBL" id="MK500369">
    <property type="protein sequence ID" value="QBK87796.1"/>
    <property type="molecule type" value="Genomic_DNA"/>
</dbReference>
<name>A0A481YZB3_9VIRU</name>
<gene>
    <name evidence="1" type="ORF">LCMAC202_01320</name>
</gene>
<protein>
    <submittedName>
        <fullName evidence="1">Uncharacterized protein</fullName>
    </submittedName>
</protein>
<organism evidence="1">
    <name type="scientific">Marseillevirus LCMAC202</name>
    <dbReference type="NCBI Taxonomy" id="2506606"/>
    <lineage>
        <taxon>Viruses</taxon>
        <taxon>Varidnaviria</taxon>
        <taxon>Bamfordvirae</taxon>
        <taxon>Nucleocytoviricota</taxon>
        <taxon>Megaviricetes</taxon>
        <taxon>Pimascovirales</taxon>
        <taxon>Pimascovirales incertae sedis</taxon>
        <taxon>Marseilleviridae</taxon>
    </lineage>
</organism>
<evidence type="ECO:0000313" key="1">
    <source>
        <dbReference type="EMBL" id="QBK87796.1"/>
    </source>
</evidence>
<sequence>MDAYKSQTKQNYEWQKFYQIDIPQDTGVTSPEGYTVGPDPGPPYVLKAVAMQKGAAPLYTNPAAALYTSGQQNLVLLSASTSTCNTGCIAPIAKPDPRVFQVKPLYQPSVFKPPKGYVLPTSYNVVGMY</sequence>
<proteinExistence type="predicted"/>